<dbReference type="InterPro" id="IPR029058">
    <property type="entry name" value="AB_hydrolase_fold"/>
</dbReference>
<protein>
    <recommendedName>
        <fullName evidence="2">AB hydrolase-1 domain-containing protein</fullName>
    </recommendedName>
</protein>
<dbReference type="RefSeq" id="WP_160264729.1">
    <property type="nucleotide sequence ID" value="NZ_JNCF01000007.1"/>
</dbReference>
<keyword evidence="1" id="KW-0732">Signal</keyword>
<dbReference type="Gene3D" id="3.40.50.1820">
    <property type="entry name" value="alpha/beta hydrolase"/>
    <property type="match status" value="1"/>
</dbReference>
<evidence type="ECO:0000259" key="2">
    <source>
        <dbReference type="Pfam" id="PF12697"/>
    </source>
</evidence>
<dbReference type="OrthoDB" id="8680283at2"/>
<evidence type="ECO:0000313" key="3">
    <source>
        <dbReference type="EMBL" id="KGP63952.1"/>
    </source>
</evidence>
<feature type="domain" description="AB hydrolase-1" evidence="2">
    <location>
        <begin position="30"/>
        <end position="258"/>
    </location>
</feature>
<sequence>MMFKKLSALFLFSLLSCSFTAQSAHAKPTIVLVHGALFTSNGWFEVQSHLQNAGYNVVTMDVPGRADDGIAYKDVTLLRAVDKVCQVANLQKGSVVLVGHSQGGALITQALNKCGNKVKGLAYVAAVVPLNGEKAFDSLSSTDQANFEKDVTFDENNAVFLLNYEGPIKETFMADATPQQFNRALHNMVSEPANIGNEELHYPVNVFEAMPKFYIETTEDQIVSLPTQRRLESRTHFNKIYSMHTSHSPMVSKSKELAHYLMEIVDSLSS</sequence>
<dbReference type="STRING" id="1498499.EP47_08605"/>
<dbReference type="AlphaFoldDB" id="A0A0A2ST85"/>
<dbReference type="EMBL" id="JNCF01000007">
    <property type="protein sequence ID" value="KGP63952.1"/>
    <property type="molecule type" value="Genomic_DNA"/>
</dbReference>
<dbReference type="Pfam" id="PF12697">
    <property type="entry name" value="Abhydrolase_6"/>
    <property type="match status" value="1"/>
</dbReference>
<dbReference type="Proteomes" id="UP000054422">
    <property type="component" value="Unassembled WGS sequence"/>
</dbReference>
<dbReference type="PROSITE" id="PS51257">
    <property type="entry name" value="PROKAR_LIPOPROTEIN"/>
    <property type="match status" value="1"/>
</dbReference>
<evidence type="ECO:0000313" key="4">
    <source>
        <dbReference type="Proteomes" id="UP000054422"/>
    </source>
</evidence>
<accession>A0A0A2ST85</accession>
<reference evidence="3 4" key="1">
    <citation type="submission" date="2014-05" db="EMBL/GenBank/DDBJ databases">
        <authorList>
            <person name="Rizzardi K."/>
            <person name="Winiecka-Krusnell J."/>
            <person name="Ramliden M."/>
            <person name="Alm E."/>
            <person name="Andersson S."/>
            <person name="Byfors S."/>
        </authorList>
    </citation>
    <scope>NUCLEOTIDE SEQUENCE [LARGE SCALE GENOMIC DNA]</scope>
    <source>
        <strain evidence="3 4">LEGN</strain>
    </source>
</reference>
<dbReference type="InterPro" id="IPR000073">
    <property type="entry name" value="AB_hydrolase_1"/>
</dbReference>
<name>A0A0A2ST85_9GAMM</name>
<evidence type="ECO:0000256" key="1">
    <source>
        <dbReference type="SAM" id="SignalP"/>
    </source>
</evidence>
<feature type="chain" id="PRO_5002004802" description="AB hydrolase-1 domain-containing protein" evidence="1">
    <location>
        <begin position="27"/>
        <end position="270"/>
    </location>
</feature>
<dbReference type="SUPFAM" id="SSF53474">
    <property type="entry name" value="alpha/beta-Hydrolases"/>
    <property type="match status" value="1"/>
</dbReference>
<dbReference type="InterPro" id="IPR052897">
    <property type="entry name" value="Sec-Metab_Biosynth_Hydrolase"/>
</dbReference>
<comment type="caution">
    <text evidence="3">The sequence shown here is derived from an EMBL/GenBank/DDBJ whole genome shotgun (WGS) entry which is preliminary data.</text>
</comment>
<proteinExistence type="predicted"/>
<dbReference type="PANTHER" id="PTHR37017">
    <property type="entry name" value="AB HYDROLASE-1 DOMAIN-CONTAINING PROTEIN-RELATED"/>
    <property type="match status" value="1"/>
</dbReference>
<dbReference type="PANTHER" id="PTHR37017:SF11">
    <property type="entry name" value="ESTERASE_LIPASE_THIOESTERASE DOMAIN-CONTAINING PROTEIN"/>
    <property type="match status" value="1"/>
</dbReference>
<feature type="signal peptide" evidence="1">
    <location>
        <begin position="1"/>
        <end position="26"/>
    </location>
</feature>
<gene>
    <name evidence="3" type="ORF">EP47_08605</name>
</gene>
<keyword evidence="4" id="KW-1185">Reference proteome</keyword>
<organism evidence="3 4">
    <name type="scientific">Legionella norrlandica</name>
    <dbReference type="NCBI Taxonomy" id="1498499"/>
    <lineage>
        <taxon>Bacteria</taxon>
        <taxon>Pseudomonadati</taxon>
        <taxon>Pseudomonadota</taxon>
        <taxon>Gammaproteobacteria</taxon>
        <taxon>Legionellales</taxon>
        <taxon>Legionellaceae</taxon>
        <taxon>Legionella</taxon>
    </lineage>
</organism>